<dbReference type="PANTHER" id="PTHR20426:SF0">
    <property type="entry name" value="18S RRNA AMINOCARBOXYPROPYLTRANSFERASE"/>
    <property type="match status" value="1"/>
</dbReference>
<dbReference type="HAMAP" id="MF_01116">
    <property type="entry name" value="TSR3"/>
    <property type="match status" value="1"/>
</dbReference>
<evidence type="ECO:0000256" key="6">
    <source>
        <dbReference type="HAMAP-Rule" id="MF_03146"/>
    </source>
</evidence>
<keyword evidence="4 6" id="KW-0808">Transferase</keyword>
<dbReference type="EC" id="2.5.1.157" evidence="6"/>
<comment type="catalytic activity">
    <reaction evidence="6">
        <text>N(1)-methylpseudouridine(1191) in yeast 18S rRNA + S-adenosyl-L-methionine = N(1)-methyl-N(3)-[(3S)-3-amino-3-carboxypropyl]pseudouridine(1191) in yeast 18S rRNA + S-methyl-5'-thioadenosine + H(+)</text>
        <dbReference type="Rhea" id="RHEA:63300"/>
        <dbReference type="Rhea" id="RHEA-COMP:13852"/>
        <dbReference type="Rhea" id="RHEA-COMP:16309"/>
        <dbReference type="ChEBI" id="CHEBI:15378"/>
        <dbReference type="ChEBI" id="CHEBI:17509"/>
        <dbReference type="ChEBI" id="CHEBI:59789"/>
        <dbReference type="ChEBI" id="CHEBI:74890"/>
        <dbReference type="ChEBI" id="CHEBI:146234"/>
    </reaction>
</comment>
<evidence type="ECO:0000256" key="3">
    <source>
        <dbReference type="ARBA" id="ARBA00022552"/>
    </source>
</evidence>
<dbReference type="AlphaFoldDB" id="Q6E6A4"/>
<comment type="subcellular location">
    <subcellularLocation>
        <location evidence="6">Cytoplasm</location>
    </subcellularLocation>
    <subcellularLocation>
        <location evidence="6">Nucleus</location>
    </subcellularLocation>
</comment>
<organism evidence="9">
    <name type="scientific">Antonospora locustae</name>
    <name type="common">Microsporidian parasite</name>
    <name type="synonym">Nosema locustae</name>
    <dbReference type="NCBI Taxonomy" id="278021"/>
    <lineage>
        <taxon>Eukaryota</taxon>
        <taxon>Fungi</taxon>
        <taxon>Fungi incertae sedis</taxon>
        <taxon>Microsporidia</taxon>
        <taxon>Antonospora</taxon>
    </lineage>
</organism>
<reference evidence="9" key="1">
    <citation type="journal article" date="2004" name="Curr. Biol.">
        <title>Genome compaction and stability in microsporidian intracellular parasites.</title>
        <authorList>
            <person name="Slamovits C.H."/>
            <person name="Fast N.M."/>
            <person name="Law J.S."/>
            <person name="Keeling P.J."/>
        </authorList>
    </citation>
    <scope>NUCLEOTIDE SEQUENCE</scope>
</reference>
<dbReference type="Pfam" id="PF04068">
    <property type="entry name" value="Fer4_RLI"/>
    <property type="match status" value="1"/>
</dbReference>
<comment type="function">
    <text evidence="6">Aminocarboxypropyltransferase that catalyzes the aminocarboxypropyl transfer on pseudouridine at position 1191 (Psi1191) in 18S rRNA. It constitutes the last step in biosynthesis of the hypermodified N1-methyl-N3-(3-amino-3-carboxypropyl) pseudouridine (m1acp3-Psi) conserved in eukaryotic 18S rRNA.</text>
</comment>
<evidence type="ECO:0000259" key="7">
    <source>
        <dbReference type="Pfam" id="PF04034"/>
    </source>
</evidence>
<feature type="binding site" evidence="6">
    <location>
        <position position="27"/>
    </location>
    <ligand>
        <name>S-adenosyl-L-methionine</name>
        <dbReference type="ChEBI" id="CHEBI:59789"/>
    </ligand>
</feature>
<dbReference type="GO" id="GO:0106388">
    <property type="term" value="F:rRNA small subunit aminocarboxypropyltransferase activity"/>
    <property type="evidence" value="ECO:0007669"/>
    <property type="project" value="UniProtKB-EC"/>
</dbReference>
<evidence type="ECO:0000313" key="9">
    <source>
        <dbReference type="EMBL" id="AAT12383.1"/>
    </source>
</evidence>
<dbReference type="GO" id="GO:0000455">
    <property type="term" value="P:enzyme-directed rRNA pseudouridine synthesis"/>
    <property type="evidence" value="ECO:0007669"/>
    <property type="project" value="UniProtKB-UniRule"/>
</dbReference>
<feature type="domain" description="16S/18S rRNA aminocarboxypropyltransferase Tsr3 C-terminal" evidence="7">
    <location>
        <begin position="49"/>
        <end position="175"/>
    </location>
</feature>
<accession>Q6E6A4</accession>
<feature type="domain" description="RNase L inhibitor RLI-like possible metal-binding" evidence="8">
    <location>
        <begin position="15"/>
        <end position="40"/>
    </location>
</feature>
<keyword evidence="1 6" id="KW-0963">Cytoplasm</keyword>
<protein>
    <recommendedName>
        <fullName evidence="6">18S rRNA aminocarboxypropyltransferase</fullName>
        <ecNumber evidence="6">2.5.1.157</ecNumber>
    </recommendedName>
</protein>
<keyword evidence="2 6" id="KW-0690">Ribosome biogenesis</keyword>
<comment type="catalytic activity">
    <reaction evidence="6">
        <text>an N(1)-methylpseudouridine in rRNA + S-adenosyl-L-methionine = N(1)-methyl-N(3)-[(3S)-3-amino-3-carboxypropyl]pseudouridine in rRNA + S-methyl-5'-thioadenosine + H(+)</text>
        <dbReference type="Rhea" id="RHEA:63296"/>
        <dbReference type="Rhea" id="RHEA-COMP:11634"/>
        <dbReference type="Rhea" id="RHEA-COMP:16310"/>
        <dbReference type="ChEBI" id="CHEBI:15378"/>
        <dbReference type="ChEBI" id="CHEBI:17509"/>
        <dbReference type="ChEBI" id="CHEBI:59789"/>
        <dbReference type="ChEBI" id="CHEBI:74890"/>
        <dbReference type="ChEBI" id="CHEBI:146234"/>
        <dbReference type="EC" id="2.5.1.157"/>
    </reaction>
</comment>
<dbReference type="NCBIfam" id="NF002621">
    <property type="entry name" value="PRK02287.1"/>
    <property type="match status" value="1"/>
</dbReference>
<dbReference type="InterPro" id="IPR022968">
    <property type="entry name" value="Tsr3-like"/>
</dbReference>
<dbReference type="Pfam" id="PF04034">
    <property type="entry name" value="Ribo_biogen_C"/>
    <property type="match status" value="1"/>
</dbReference>
<dbReference type="InterPro" id="IPR007209">
    <property type="entry name" value="RNaseL-inhib-like_metal-bd_dom"/>
</dbReference>
<evidence type="ECO:0000256" key="1">
    <source>
        <dbReference type="ARBA" id="ARBA00022490"/>
    </source>
</evidence>
<feature type="binding site" evidence="6">
    <location>
        <position position="75"/>
    </location>
    <ligand>
        <name>S-adenosyl-L-methionine</name>
        <dbReference type="ChEBI" id="CHEBI:59789"/>
    </ligand>
</feature>
<dbReference type="GO" id="GO:0005737">
    <property type="term" value="C:cytoplasm"/>
    <property type="evidence" value="ECO:0007669"/>
    <property type="project" value="UniProtKB-SubCell"/>
</dbReference>
<comment type="caution">
    <text evidence="6">Lacks conserved residue(s) required for the propagation of feature annotation.</text>
</comment>
<proteinExistence type="inferred from homology"/>
<dbReference type="InterPro" id="IPR007177">
    <property type="entry name" value="Tsr3_C"/>
</dbReference>
<dbReference type="GO" id="GO:1904047">
    <property type="term" value="F:S-adenosyl-L-methionine binding"/>
    <property type="evidence" value="ECO:0007669"/>
    <property type="project" value="UniProtKB-UniRule"/>
</dbReference>
<name>Q6E6A4_ANTLO</name>
<dbReference type="GO" id="GO:0005634">
    <property type="term" value="C:nucleus"/>
    <property type="evidence" value="ECO:0007669"/>
    <property type="project" value="UniProtKB-SubCell"/>
</dbReference>
<dbReference type="PANTHER" id="PTHR20426">
    <property type="entry name" value="RIBOSOME BIOGENESIS PROTEIN TSR3 HOMOLOG"/>
    <property type="match status" value="1"/>
</dbReference>
<evidence type="ECO:0000259" key="8">
    <source>
        <dbReference type="Pfam" id="PF04068"/>
    </source>
</evidence>
<keyword evidence="3 6" id="KW-0698">rRNA processing</keyword>
<feature type="binding site" evidence="6">
    <location>
        <position position="98"/>
    </location>
    <ligand>
        <name>S-adenosyl-L-methionine</name>
        <dbReference type="ChEBI" id="CHEBI:59789"/>
    </ligand>
</feature>
<evidence type="ECO:0000256" key="5">
    <source>
        <dbReference type="ARBA" id="ARBA00022691"/>
    </source>
</evidence>
<dbReference type="EMBL" id="AY548913">
    <property type="protein sequence ID" value="AAT12383.1"/>
    <property type="molecule type" value="Genomic_DNA"/>
</dbReference>
<comment type="similarity">
    <text evidence="6">Belongs to the TDD superfamily. TSR3 family.</text>
</comment>
<dbReference type="GO" id="GO:0030490">
    <property type="term" value="P:maturation of SSU-rRNA"/>
    <property type="evidence" value="ECO:0007669"/>
    <property type="project" value="TreeGrafter"/>
</dbReference>
<gene>
    <name evidence="6" type="primary">TSR3</name>
</gene>
<evidence type="ECO:0000256" key="4">
    <source>
        <dbReference type="ARBA" id="ARBA00022679"/>
    </source>
</evidence>
<keyword evidence="6" id="KW-0539">Nucleus</keyword>
<evidence type="ECO:0000256" key="2">
    <source>
        <dbReference type="ARBA" id="ARBA00022517"/>
    </source>
</evidence>
<keyword evidence="5 6" id="KW-0949">S-adenosyl-L-methionine</keyword>
<sequence length="180" mass="20530">MALRSTTATYDQKVIFDFEQCDPKRCSGKKLLRAGKVFTVRNFRAFKGILLSPRGTQTISPADAELVSSKGIGLIDCSWARLEDVDFRKMPSRNGRLLPFLVAANPTNYGKPFRLNCVEALASALFICNMVNEASDILEGFQYKEEFFRINMEVLAAYRSCRNEQEVILAQNMYLEKHRR</sequence>